<evidence type="ECO:0000313" key="1">
    <source>
        <dbReference type="EMBL" id="KAJ1200715.1"/>
    </source>
</evidence>
<gene>
    <name evidence="1" type="ORF">NDU88_004536</name>
</gene>
<dbReference type="AlphaFoldDB" id="A0AAV7VKK8"/>
<evidence type="ECO:0000313" key="2">
    <source>
        <dbReference type="Proteomes" id="UP001066276"/>
    </source>
</evidence>
<dbReference type="EMBL" id="JANPWB010000003">
    <property type="protein sequence ID" value="KAJ1200715.1"/>
    <property type="molecule type" value="Genomic_DNA"/>
</dbReference>
<organism evidence="1 2">
    <name type="scientific">Pleurodeles waltl</name>
    <name type="common">Iberian ribbed newt</name>
    <dbReference type="NCBI Taxonomy" id="8319"/>
    <lineage>
        <taxon>Eukaryota</taxon>
        <taxon>Metazoa</taxon>
        <taxon>Chordata</taxon>
        <taxon>Craniata</taxon>
        <taxon>Vertebrata</taxon>
        <taxon>Euteleostomi</taxon>
        <taxon>Amphibia</taxon>
        <taxon>Batrachia</taxon>
        <taxon>Caudata</taxon>
        <taxon>Salamandroidea</taxon>
        <taxon>Salamandridae</taxon>
        <taxon>Pleurodelinae</taxon>
        <taxon>Pleurodeles</taxon>
    </lineage>
</organism>
<proteinExistence type="predicted"/>
<sequence>MRRNLYRSLLPGLPSRPQAAVALCAAPGPKLEVSPVAESRSASGCASLPVVRLRCTQTRIMLQAIDSHHATFFVS</sequence>
<dbReference type="Proteomes" id="UP001066276">
    <property type="component" value="Chromosome 2_1"/>
</dbReference>
<comment type="caution">
    <text evidence="1">The sequence shown here is derived from an EMBL/GenBank/DDBJ whole genome shotgun (WGS) entry which is preliminary data.</text>
</comment>
<name>A0AAV7VKK8_PLEWA</name>
<keyword evidence="2" id="KW-1185">Reference proteome</keyword>
<evidence type="ECO:0008006" key="3">
    <source>
        <dbReference type="Google" id="ProtNLM"/>
    </source>
</evidence>
<accession>A0AAV7VKK8</accession>
<reference evidence="1" key="1">
    <citation type="journal article" date="2022" name="bioRxiv">
        <title>Sequencing and chromosome-scale assembly of the giantPleurodeles waltlgenome.</title>
        <authorList>
            <person name="Brown T."/>
            <person name="Elewa A."/>
            <person name="Iarovenko S."/>
            <person name="Subramanian E."/>
            <person name="Araus A.J."/>
            <person name="Petzold A."/>
            <person name="Susuki M."/>
            <person name="Suzuki K.-i.T."/>
            <person name="Hayashi T."/>
            <person name="Toyoda A."/>
            <person name="Oliveira C."/>
            <person name="Osipova E."/>
            <person name="Leigh N.D."/>
            <person name="Simon A."/>
            <person name="Yun M.H."/>
        </authorList>
    </citation>
    <scope>NUCLEOTIDE SEQUENCE</scope>
    <source>
        <strain evidence="1">20211129_DDA</strain>
        <tissue evidence="1">Liver</tissue>
    </source>
</reference>
<protein>
    <recommendedName>
        <fullName evidence="3">Secreted protein</fullName>
    </recommendedName>
</protein>